<dbReference type="Pfam" id="PF01118">
    <property type="entry name" value="Semialdhyde_dh"/>
    <property type="match status" value="1"/>
</dbReference>
<reference evidence="10" key="1">
    <citation type="journal article" date="2019" name="Int. J. Syst. Evol. Microbiol.">
        <title>The Global Catalogue of Microorganisms (GCM) 10K type strain sequencing project: providing services to taxonomists for standard genome sequencing and annotation.</title>
        <authorList>
            <consortium name="The Broad Institute Genomics Platform"/>
            <consortium name="The Broad Institute Genome Sequencing Center for Infectious Disease"/>
            <person name="Wu L."/>
            <person name="Ma J."/>
        </authorList>
    </citation>
    <scope>NUCLEOTIDE SEQUENCE [LARGE SCALE GENOMIC DNA]</scope>
    <source>
        <strain evidence="10">JCM 18014</strain>
    </source>
</reference>
<evidence type="ECO:0000259" key="8">
    <source>
        <dbReference type="SMART" id="SM00859"/>
    </source>
</evidence>
<evidence type="ECO:0000256" key="1">
    <source>
        <dbReference type="ARBA" id="ARBA00022490"/>
    </source>
</evidence>
<dbReference type="InterPro" id="IPR058924">
    <property type="entry name" value="AGPR_dimerisation_dom"/>
</dbReference>
<protein>
    <recommendedName>
        <fullName evidence="6">N-acetyl-gamma-glutamyl-phosphate reductase</fullName>
        <shortName evidence="6">AGPR</shortName>
        <ecNumber evidence="6">1.2.1.38</ecNumber>
    </recommendedName>
    <alternativeName>
        <fullName evidence="6">N-acetyl-glutamate semialdehyde dehydrogenase</fullName>
        <shortName evidence="6">NAGSA dehydrogenase</shortName>
    </alternativeName>
</protein>
<dbReference type="EC" id="1.2.1.38" evidence="6"/>
<gene>
    <name evidence="6 9" type="primary">argC</name>
    <name evidence="9" type="ORF">GCM10023208_31760</name>
</gene>
<dbReference type="CDD" id="cd23935">
    <property type="entry name" value="AGPR_2_C"/>
    <property type="match status" value="1"/>
</dbReference>
<dbReference type="InterPro" id="IPR050085">
    <property type="entry name" value="AGPR"/>
</dbReference>
<keyword evidence="3 6" id="KW-0028">Amino-acid biosynthesis</keyword>
<evidence type="ECO:0000256" key="6">
    <source>
        <dbReference type="HAMAP-Rule" id="MF_01110"/>
    </source>
</evidence>
<comment type="caution">
    <text evidence="9">The sequence shown here is derived from an EMBL/GenBank/DDBJ whole genome shotgun (WGS) entry which is preliminary data.</text>
</comment>
<evidence type="ECO:0000256" key="2">
    <source>
        <dbReference type="ARBA" id="ARBA00022571"/>
    </source>
</evidence>
<comment type="subcellular location">
    <subcellularLocation>
        <location evidence="6">Cytoplasm</location>
    </subcellularLocation>
</comment>
<dbReference type="PROSITE" id="PS01224">
    <property type="entry name" value="ARGC"/>
    <property type="match status" value="1"/>
</dbReference>
<dbReference type="InterPro" id="IPR023013">
    <property type="entry name" value="AGPR_AS"/>
</dbReference>
<sequence>MAHTVFIDGGAGTTGLEIADRLEGREEFELVRLNDAERKDEDCRRSALNFADFAILCLPDDAAREAVALIDKDSGTRVIDASTAHRTAKGWIYGFPELVGPNVVSGADRVSNPGCYPTGFLALVAPLVRAKLLPNDWPYSVNAVSGYSGGGKGLIQRFEGEGSDIAFRAYGLGLDHKHLDEMKSKAGLKHAPVFAPSVIAGFRGMVVEVPLPIEAMRNSARPEELREELARYYENAPLVTVHQPEEDVSELLLHKNAEPWDGLDLYVFADKEGHTARLIAVLDNLGKGASGAAVQSLNLMAGCDPLAGLRA</sequence>
<keyword evidence="1 6" id="KW-0963">Cytoplasm</keyword>
<evidence type="ECO:0000256" key="3">
    <source>
        <dbReference type="ARBA" id="ARBA00022605"/>
    </source>
</evidence>
<evidence type="ECO:0000256" key="5">
    <source>
        <dbReference type="ARBA" id="ARBA00023002"/>
    </source>
</evidence>
<feature type="domain" description="Semialdehyde dehydrogenase NAD-binding" evidence="8">
    <location>
        <begin position="4"/>
        <end position="106"/>
    </location>
</feature>
<dbReference type="Pfam" id="PF22698">
    <property type="entry name" value="Semialdhyde_dhC_1"/>
    <property type="match status" value="1"/>
</dbReference>
<dbReference type="SUPFAM" id="SSF55347">
    <property type="entry name" value="Glyceraldehyde-3-phosphate dehydrogenase-like, C-terminal domain"/>
    <property type="match status" value="1"/>
</dbReference>
<dbReference type="Gene3D" id="3.40.50.720">
    <property type="entry name" value="NAD(P)-binding Rossmann-like Domain"/>
    <property type="match status" value="1"/>
</dbReference>
<evidence type="ECO:0000256" key="4">
    <source>
        <dbReference type="ARBA" id="ARBA00022857"/>
    </source>
</evidence>
<evidence type="ECO:0000256" key="7">
    <source>
        <dbReference type="PROSITE-ProRule" id="PRU10010"/>
    </source>
</evidence>
<dbReference type="InterPro" id="IPR000534">
    <property type="entry name" value="Semialdehyde_DH_NAD-bd"/>
</dbReference>
<organism evidence="9 10">
    <name type="scientific">Erythrobacter westpacificensis</name>
    <dbReference type="NCBI Taxonomy" id="1055231"/>
    <lineage>
        <taxon>Bacteria</taxon>
        <taxon>Pseudomonadati</taxon>
        <taxon>Pseudomonadota</taxon>
        <taxon>Alphaproteobacteria</taxon>
        <taxon>Sphingomonadales</taxon>
        <taxon>Erythrobacteraceae</taxon>
        <taxon>Erythrobacter/Porphyrobacter group</taxon>
        <taxon>Erythrobacter</taxon>
    </lineage>
</organism>
<dbReference type="SUPFAM" id="SSF51735">
    <property type="entry name" value="NAD(P)-binding Rossmann-fold domains"/>
    <property type="match status" value="1"/>
</dbReference>
<comment type="similarity">
    <text evidence="6">Belongs to the NAGSA dehydrogenase family. Type 2 subfamily.</text>
</comment>
<accession>A0ABP9KQR0</accession>
<dbReference type="SMART" id="SM00859">
    <property type="entry name" value="Semialdhyde_dh"/>
    <property type="match status" value="1"/>
</dbReference>
<keyword evidence="2 6" id="KW-0055">Arginine biosynthesis</keyword>
<keyword evidence="5 6" id="KW-0560">Oxidoreductase</keyword>
<dbReference type="PANTHER" id="PTHR32338:SF10">
    <property type="entry name" value="N-ACETYL-GAMMA-GLUTAMYL-PHOSPHATE REDUCTASE, CHLOROPLASTIC-RELATED"/>
    <property type="match status" value="1"/>
</dbReference>
<dbReference type="HAMAP" id="MF_01110">
    <property type="entry name" value="ArgC_type2"/>
    <property type="match status" value="1"/>
</dbReference>
<dbReference type="InterPro" id="IPR036291">
    <property type="entry name" value="NAD(P)-bd_dom_sf"/>
</dbReference>
<comment type="catalytic activity">
    <reaction evidence="6">
        <text>N-acetyl-L-glutamate 5-semialdehyde + phosphate + NADP(+) = N-acetyl-L-glutamyl 5-phosphate + NADPH + H(+)</text>
        <dbReference type="Rhea" id="RHEA:21588"/>
        <dbReference type="ChEBI" id="CHEBI:15378"/>
        <dbReference type="ChEBI" id="CHEBI:29123"/>
        <dbReference type="ChEBI" id="CHEBI:43474"/>
        <dbReference type="ChEBI" id="CHEBI:57783"/>
        <dbReference type="ChEBI" id="CHEBI:57936"/>
        <dbReference type="ChEBI" id="CHEBI:58349"/>
        <dbReference type="EC" id="1.2.1.38"/>
    </reaction>
</comment>
<dbReference type="NCBIfam" id="TIGR01851">
    <property type="entry name" value="argC_other"/>
    <property type="match status" value="1"/>
</dbReference>
<dbReference type="Proteomes" id="UP001500518">
    <property type="component" value="Unassembled WGS sequence"/>
</dbReference>
<dbReference type="EMBL" id="BAABHV010000022">
    <property type="protein sequence ID" value="GAA5061887.1"/>
    <property type="molecule type" value="Genomic_DNA"/>
</dbReference>
<keyword evidence="10" id="KW-1185">Reference proteome</keyword>
<dbReference type="RefSeq" id="WP_346033979.1">
    <property type="nucleotide sequence ID" value="NZ_BAABHV010000022.1"/>
</dbReference>
<dbReference type="Gene3D" id="3.30.360.10">
    <property type="entry name" value="Dihydrodipicolinate Reductase, domain 2"/>
    <property type="match status" value="1"/>
</dbReference>
<evidence type="ECO:0000313" key="9">
    <source>
        <dbReference type="EMBL" id="GAA5061887.1"/>
    </source>
</evidence>
<evidence type="ECO:0000313" key="10">
    <source>
        <dbReference type="Proteomes" id="UP001500518"/>
    </source>
</evidence>
<comment type="function">
    <text evidence="6">Catalyzes the NADPH-dependent reduction of N-acetyl-5-glutamyl phosphate to yield N-acetyl-L-glutamate 5-semialdehyde.</text>
</comment>
<dbReference type="InterPro" id="IPR010136">
    <property type="entry name" value="AGPR_type-2"/>
</dbReference>
<dbReference type="PANTHER" id="PTHR32338">
    <property type="entry name" value="N-ACETYL-GAMMA-GLUTAMYL-PHOSPHATE REDUCTASE, CHLOROPLASTIC-RELATED-RELATED"/>
    <property type="match status" value="1"/>
</dbReference>
<feature type="active site" evidence="6 7">
    <location>
        <position position="115"/>
    </location>
</feature>
<comment type="pathway">
    <text evidence="6">Amino-acid biosynthesis; L-arginine biosynthesis; N(2)-acetyl-L-ornithine from L-glutamate: step 3/4.</text>
</comment>
<keyword evidence="4 6" id="KW-0521">NADP</keyword>
<name>A0ABP9KQR0_9SPHN</name>
<proteinExistence type="inferred from homology"/>